<reference evidence="4" key="2">
    <citation type="submission" date="2020-09" db="EMBL/GenBank/DDBJ databases">
        <authorList>
            <person name="Sun Q."/>
            <person name="Zhou Y."/>
        </authorList>
    </citation>
    <scope>NUCLEOTIDE SEQUENCE</scope>
    <source>
        <strain evidence="4">CGMCC 1.15425</strain>
    </source>
</reference>
<dbReference type="GO" id="GO:0016301">
    <property type="term" value="F:kinase activity"/>
    <property type="evidence" value="ECO:0007669"/>
    <property type="project" value="UniProtKB-KW"/>
</dbReference>
<accession>A0A917GSM5</accession>
<sequence>MTFATHQFQFLTLAPVARDQVFDSISTSVAITNNQWRITDVNPAFCIAFDVEATMLIGCHLPTLISEKYDRREAEMASGSLHGRLVTNDGMRHFDVSSLPVLDNRRKQLGHLVMLQDVTLVQKALQEIDRLAKENSQGEETVSERQLKLLDNGG</sequence>
<dbReference type="RefSeq" id="WP_068812086.1">
    <property type="nucleotide sequence ID" value="NZ_BMIY01000004.1"/>
</dbReference>
<evidence type="ECO:0000313" key="5">
    <source>
        <dbReference type="Proteomes" id="UP000627715"/>
    </source>
</evidence>
<keyword evidence="1" id="KW-0808">Transferase</keyword>
<gene>
    <name evidence="4" type="ORF">GCM10011403_11130</name>
</gene>
<organism evidence="4 5">
    <name type="scientific">Pseudohongiella nitratireducens</name>
    <dbReference type="NCBI Taxonomy" id="1768907"/>
    <lineage>
        <taxon>Bacteria</taxon>
        <taxon>Pseudomonadati</taxon>
        <taxon>Pseudomonadota</taxon>
        <taxon>Gammaproteobacteria</taxon>
        <taxon>Pseudomonadales</taxon>
        <taxon>Pseudohongiellaceae</taxon>
        <taxon>Pseudohongiella</taxon>
    </lineage>
</organism>
<dbReference type="Proteomes" id="UP000627715">
    <property type="component" value="Unassembled WGS sequence"/>
</dbReference>
<dbReference type="OrthoDB" id="9806130at2"/>
<keyword evidence="1" id="KW-0418">Kinase</keyword>
<feature type="region of interest" description="Disordered" evidence="2">
    <location>
        <begin position="133"/>
        <end position="154"/>
    </location>
</feature>
<dbReference type="SUPFAM" id="SSF55785">
    <property type="entry name" value="PYP-like sensor domain (PAS domain)"/>
    <property type="match status" value="1"/>
</dbReference>
<evidence type="ECO:0000256" key="1">
    <source>
        <dbReference type="ARBA" id="ARBA00022777"/>
    </source>
</evidence>
<feature type="domain" description="PAS fold-4" evidence="3">
    <location>
        <begin position="22"/>
        <end position="119"/>
    </location>
</feature>
<evidence type="ECO:0000259" key="3">
    <source>
        <dbReference type="Pfam" id="PF08448"/>
    </source>
</evidence>
<dbReference type="EMBL" id="BMIY01000004">
    <property type="protein sequence ID" value="GGG55791.1"/>
    <property type="molecule type" value="Genomic_DNA"/>
</dbReference>
<dbReference type="Gene3D" id="3.30.450.20">
    <property type="entry name" value="PAS domain"/>
    <property type="match status" value="1"/>
</dbReference>
<evidence type="ECO:0000256" key="2">
    <source>
        <dbReference type="SAM" id="MobiDB-lite"/>
    </source>
</evidence>
<reference evidence="4" key="1">
    <citation type="journal article" date="2014" name="Int. J. Syst. Evol. Microbiol.">
        <title>Complete genome sequence of Corynebacterium casei LMG S-19264T (=DSM 44701T), isolated from a smear-ripened cheese.</title>
        <authorList>
            <consortium name="US DOE Joint Genome Institute (JGI-PGF)"/>
            <person name="Walter F."/>
            <person name="Albersmeier A."/>
            <person name="Kalinowski J."/>
            <person name="Ruckert C."/>
        </authorList>
    </citation>
    <scope>NUCLEOTIDE SEQUENCE</scope>
    <source>
        <strain evidence="4">CGMCC 1.15425</strain>
    </source>
</reference>
<dbReference type="CDD" id="cd00130">
    <property type="entry name" value="PAS"/>
    <property type="match status" value="1"/>
</dbReference>
<keyword evidence="5" id="KW-1185">Reference proteome</keyword>
<dbReference type="InterPro" id="IPR035965">
    <property type="entry name" value="PAS-like_dom_sf"/>
</dbReference>
<dbReference type="InterPro" id="IPR000014">
    <property type="entry name" value="PAS"/>
</dbReference>
<evidence type="ECO:0000313" key="4">
    <source>
        <dbReference type="EMBL" id="GGG55791.1"/>
    </source>
</evidence>
<name>A0A917GSM5_9GAMM</name>
<comment type="caution">
    <text evidence="4">The sequence shown here is derived from an EMBL/GenBank/DDBJ whole genome shotgun (WGS) entry which is preliminary data.</text>
</comment>
<dbReference type="InterPro" id="IPR013656">
    <property type="entry name" value="PAS_4"/>
</dbReference>
<dbReference type="Pfam" id="PF08448">
    <property type="entry name" value="PAS_4"/>
    <property type="match status" value="1"/>
</dbReference>
<proteinExistence type="predicted"/>
<dbReference type="AlphaFoldDB" id="A0A917GSM5"/>
<protein>
    <recommendedName>
        <fullName evidence="3">PAS fold-4 domain-containing protein</fullName>
    </recommendedName>
</protein>